<proteinExistence type="predicted"/>
<feature type="compositionally biased region" description="Low complexity" evidence="1">
    <location>
        <begin position="170"/>
        <end position="185"/>
    </location>
</feature>
<feature type="compositionally biased region" description="Basic residues" evidence="1">
    <location>
        <begin position="213"/>
        <end position="223"/>
    </location>
</feature>
<feature type="region of interest" description="Disordered" evidence="1">
    <location>
        <begin position="209"/>
        <end position="252"/>
    </location>
</feature>
<feature type="compositionally biased region" description="Polar residues" evidence="1">
    <location>
        <begin position="327"/>
        <end position="340"/>
    </location>
</feature>
<feature type="compositionally biased region" description="Low complexity" evidence="1">
    <location>
        <begin position="312"/>
        <end position="326"/>
    </location>
</feature>
<dbReference type="Proteomes" id="UP000447873">
    <property type="component" value="Unassembled WGS sequence"/>
</dbReference>
<keyword evidence="5" id="KW-1185">Reference proteome</keyword>
<evidence type="ECO:0000313" key="3">
    <source>
        <dbReference type="EMBL" id="KAE9988761.1"/>
    </source>
</evidence>
<dbReference type="AlphaFoldDB" id="A0A8H3UYC6"/>
<dbReference type="EMBL" id="WNWR01000468">
    <property type="protein sequence ID" value="KAE9977493.1"/>
    <property type="molecule type" value="Genomic_DNA"/>
</dbReference>
<feature type="region of interest" description="Disordered" evidence="1">
    <location>
        <begin position="285"/>
        <end position="342"/>
    </location>
</feature>
<protein>
    <submittedName>
        <fullName evidence="2">Uncharacterized protein</fullName>
    </submittedName>
</protein>
<name>A0A8H3UYC6_VENIN</name>
<gene>
    <name evidence="2" type="ORF">EG327_007690</name>
    <name evidence="3" type="ORF">EG328_007365</name>
</gene>
<accession>A0A8H3UYC6</accession>
<sequence length="578" mass="64214">MGVDRVLHDLIVDIDQLNKLYRQLSNVPREVQHLFTHLANSRQLLALSLAQLAKSNVQIDTSNKFSSGKPFSRFRSKLLDLELFLDPQYQLHQSGIRSEIPNATRWIVRDDEHVHATCETFQDDLARLEKDCQDFFSLLRASPRAQFLAEHAGSQAPSPILAPSESSLDSGTSTPNSTRTSSTTRGPDHLKTEEQRILDRFIAQYSASTIAGSKRKRPSRDRRRRPDESTDTPAAISDFLPQPFPSPNVDFAITASPSPGLIPHLNGNEPPWVFDDIRTSLPVFPDPESAPAYQKAKGKEPIQQAVVDESGRSGVSSDSSSSSGSSQPRASRQDSIFTITNKDRTFGEGTTKVWFHKGPQLHVLPIEHIEVRRLDRIKGEGIVIVSKTPSGQDVLDDLWMPSLGTNSCPFLENAEVTSTFHHREKSARFVVCFAPHPEHHPQYSFSTRDDCWDFMQAIAGKTLCASLDVESIKSACTHGHAAEGGCSTIQVWEDDALGLKTIKLFRNKNELAKQKVVEINVNCLRSPKKERGTGKLVVDFRDAKNGPTSEMKYLKIGFSNADAEEGFLHQVGFGPLLT</sequence>
<reference evidence="2 5" key="1">
    <citation type="submission" date="2019-07" db="EMBL/GenBank/DDBJ databases">
        <title>Venturia inaequalis Genome Resource.</title>
        <authorList>
            <person name="Lichtner F.J."/>
        </authorList>
    </citation>
    <scope>NUCLEOTIDE SEQUENCE [LARGE SCALE GENOMIC DNA]</scope>
    <source>
        <strain evidence="3 4">120213</strain>
        <strain evidence="2 5">DMI_063113</strain>
    </source>
</reference>
<evidence type="ECO:0000313" key="4">
    <source>
        <dbReference type="Proteomes" id="UP000447873"/>
    </source>
</evidence>
<dbReference type="EMBL" id="WNWS01000004">
    <property type="protein sequence ID" value="KAE9988761.1"/>
    <property type="molecule type" value="Genomic_DNA"/>
</dbReference>
<dbReference type="Proteomes" id="UP000490939">
    <property type="component" value="Unassembled WGS sequence"/>
</dbReference>
<feature type="region of interest" description="Disordered" evidence="1">
    <location>
        <begin position="150"/>
        <end position="192"/>
    </location>
</feature>
<evidence type="ECO:0000313" key="5">
    <source>
        <dbReference type="Proteomes" id="UP000490939"/>
    </source>
</evidence>
<evidence type="ECO:0000313" key="2">
    <source>
        <dbReference type="EMBL" id="KAE9977493.1"/>
    </source>
</evidence>
<evidence type="ECO:0000256" key="1">
    <source>
        <dbReference type="SAM" id="MobiDB-lite"/>
    </source>
</evidence>
<organism evidence="2 5">
    <name type="scientific">Venturia inaequalis</name>
    <name type="common">Apple scab fungus</name>
    <dbReference type="NCBI Taxonomy" id="5025"/>
    <lineage>
        <taxon>Eukaryota</taxon>
        <taxon>Fungi</taxon>
        <taxon>Dikarya</taxon>
        <taxon>Ascomycota</taxon>
        <taxon>Pezizomycotina</taxon>
        <taxon>Dothideomycetes</taxon>
        <taxon>Pleosporomycetidae</taxon>
        <taxon>Venturiales</taxon>
        <taxon>Venturiaceae</taxon>
        <taxon>Venturia</taxon>
    </lineage>
</organism>
<comment type="caution">
    <text evidence="2">The sequence shown here is derived from an EMBL/GenBank/DDBJ whole genome shotgun (WGS) entry which is preliminary data.</text>
</comment>
<dbReference type="OrthoDB" id="3915284at2759"/>